<keyword evidence="2" id="KW-0812">Transmembrane</keyword>
<sequence length="235" mass="24064">MGTRAPTQSDLEAGGGVSPAGRWLGRRDDQAPARVRRVARRRSLPYLLLGVLLVLSCATGGVVVAIQLGHREAVLVLAHPVAVGQELSSQDVREVSISVDSSLAVIPARSRSQVQGRAVAYALPAGALLTRDVLGDAHVPPPGQAVAAVGLKTGQYPPDLQAGSRVTVVAAASDSSTGSTSSRSSAWNATVTGVHSSADDQVTAVSLQMAQDDARQLAAAPTGRISVVMVSGGRR</sequence>
<evidence type="ECO:0000313" key="4">
    <source>
        <dbReference type="EMBL" id="BCL28551.1"/>
    </source>
</evidence>
<evidence type="ECO:0000259" key="3">
    <source>
        <dbReference type="SMART" id="SM00858"/>
    </source>
</evidence>
<evidence type="ECO:0000256" key="2">
    <source>
        <dbReference type="SAM" id="Phobius"/>
    </source>
</evidence>
<dbReference type="CDD" id="cd11614">
    <property type="entry name" value="SAF_CpaB_FlgA_like"/>
    <property type="match status" value="1"/>
</dbReference>
<dbReference type="InterPro" id="IPR013974">
    <property type="entry name" value="SAF"/>
</dbReference>
<feature type="compositionally biased region" description="Polar residues" evidence="1">
    <location>
        <begin position="1"/>
        <end position="10"/>
    </location>
</feature>
<organism evidence="4 5">
    <name type="scientific">Streptomyces aurantiacus</name>
    <dbReference type="NCBI Taxonomy" id="47760"/>
    <lineage>
        <taxon>Bacteria</taxon>
        <taxon>Bacillati</taxon>
        <taxon>Actinomycetota</taxon>
        <taxon>Actinomycetes</taxon>
        <taxon>Kitasatosporales</taxon>
        <taxon>Streptomycetaceae</taxon>
        <taxon>Streptomyces</taxon>
        <taxon>Streptomyces aurantiacus group</taxon>
    </lineage>
</organism>
<keyword evidence="2" id="KW-0472">Membrane</keyword>
<keyword evidence="2" id="KW-1133">Transmembrane helix</keyword>
<evidence type="ECO:0000313" key="5">
    <source>
        <dbReference type="Proteomes" id="UP000516444"/>
    </source>
</evidence>
<gene>
    <name evidence="4" type="ORF">GCM10017557_34100</name>
</gene>
<dbReference type="EMBL" id="AP023440">
    <property type="protein sequence ID" value="BCL28551.1"/>
    <property type="molecule type" value="Genomic_DNA"/>
</dbReference>
<dbReference type="Pfam" id="PF08666">
    <property type="entry name" value="SAF"/>
    <property type="match status" value="1"/>
</dbReference>
<dbReference type="SMART" id="SM00858">
    <property type="entry name" value="SAF"/>
    <property type="match status" value="1"/>
</dbReference>
<dbReference type="KEGG" id="sgm:GCM10017557_34100"/>
<dbReference type="AlphaFoldDB" id="A0A7G1P1M6"/>
<dbReference type="RefSeq" id="WP_063792837.1">
    <property type="nucleotide sequence ID" value="NZ_AP023440.1"/>
</dbReference>
<keyword evidence="5" id="KW-1185">Reference proteome</keyword>
<reference evidence="4 5" key="1">
    <citation type="journal article" date="2014" name="Int. J. Syst. Evol. Microbiol.">
        <title>Complete genome sequence of Corynebacterium casei LMG S-19264T (=DSM 44701T), isolated from a smear-ripened cheese.</title>
        <authorList>
            <consortium name="US DOE Joint Genome Institute (JGI-PGF)"/>
            <person name="Walter F."/>
            <person name="Albersmeier A."/>
            <person name="Kalinowski J."/>
            <person name="Ruckert C."/>
        </authorList>
    </citation>
    <scope>NUCLEOTIDE SEQUENCE [LARGE SCALE GENOMIC DNA]</scope>
    <source>
        <strain evidence="4 5">JCM 4677</strain>
    </source>
</reference>
<protein>
    <recommendedName>
        <fullName evidence="3">SAF domain-containing protein</fullName>
    </recommendedName>
</protein>
<feature type="region of interest" description="Disordered" evidence="1">
    <location>
        <begin position="1"/>
        <end position="25"/>
    </location>
</feature>
<feature type="domain" description="SAF" evidence="3">
    <location>
        <begin position="72"/>
        <end position="135"/>
    </location>
</feature>
<feature type="transmembrane region" description="Helical" evidence="2">
    <location>
        <begin position="44"/>
        <end position="66"/>
    </location>
</feature>
<proteinExistence type="predicted"/>
<accession>A0A7G1P1M6</accession>
<dbReference type="Proteomes" id="UP000516444">
    <property type="component" value="Chromosome"/>
</dbReference>
<name>A0A7G1P1M6_9ACTN</name>
<evidence type="ECO:0000256" key="1">
    <source>
        <dbReference type="SAM" id="MobiDB-lite"/>
    </source>
</evidence>